<reference evidence="2" key="1">
    <citation type="submission" date="2018-05" db="EMBL/GenBank/DDBJ databases">
        <title>Pseudarcicella sp. HME7025 Genome sequencing and assembly.</title>
        <authorList>
            <person name="Kim H."/>
            <person name="Kang H."/>
            <person name="Joh K."/>
        </authorList>
    </citation>
    <scope>NUCLEOTIDE SEQUENCE [LARGE SCALE GENOMIC DNA]</scope>
    <source>
        <strain evidence="2">HME7025</strain>
    </source>
</reference>
<dbReference type="OrthoDB" id="982178at2"/>
<evidence type="ECO:0000313" key="1">
    <source>
        <dbReference type="EMBL" id="AWL08227.1"/>
    </source>
</evidence>
<dbReference type="KEGG" id="psez:HME7025_00354"/>
<dbReference type="RefSeq" id="WP_109321992.1">
    <property type="nucleotide sequence ID" value="NZ_CP029346.1"/>
</dbReference>
<dbReference type="EMBL" id="CP029346">
    <property type="protein sequence ID" value="AWL08227.1"/>
    <property type="molecule type" value="Genomic_DNA"/>
</dbReference>
<organism evidence="1 2">
    <name type="scientific">Aquirufa nivalisilvae</name>
    <dbReference type="NCBI Taxonomy" id="2516557"/>
    <lineage>
        <taxon>Bacteria</taxon>
        <taxon>Pseudomonadati</taxon>
        <taxon>Bacteroidota</taxon>
        <taxon>Cytophagia</taxon>
        <taxon>Cytophagales</taxon>
        <taxon>Flectobacillaceae</taxon>
        <taxon>Aquirufa</taxon>
    </lineage>
</organism>
<proteinExistence type="predicted"/>
<name>A0A2S2DTS6_9BACT</name>
<keyword evidence="2" id="KW-1185">Reference proteome</keyword>
<dbReference type="AlphaFoldDB" id="A0A2S2DTS6"/>
<evidence type="ECO:0000313" key="2">
    <source>
        <dbReference type="Proteomes" id="UP000245468"/>
    </source>
</evidence>
<sequence length="161" mass="18170">MKKSLLFTCLASSILSLHSCDFSKRIDTTAAVKEMKNRQVKRILPQDITNKADTWGQEIQAIIENPTNKLSLDSISKQFQISIQSGKAISLKQRNKDQKIQEVLAALDYSQSIKQEVPPSIQKNTAGDSLYYIFINKKQDVILLGFSKSQIVMNIDKPLIK</sequence>
<gene>
    <name evidence="1" type="ORF">HME7025_00354</name>
</gene>
<accession>A0A2S2DTS6</accession>
<dbReference type="Proteomes" id="UP000245468">
    <property type="component" value="Chromosome"/>
</dbReference>
<protein>
    <submittedName>
        <fullName evidence="1">Uncharacterized protein</fullName>
    </submittedName>
</protein>